<feature type="domain" description="Peptidase S54 rhomboid" evidence="8">
    <location>
        <begin position="148"/>
        <end position="283"/>
    </location>
</feature>
<dbReference type="InterPro" id="IPR022764">
    <property type="entry name" value="Peptidase_S54_rhomboid_dom"/>
</dbReference>
<feature type="transmembrane region" description="Helical" evidence="6">
    <location>
        <begin position="112"/>
        <end position="129"/>
    </location>
</feature>
<dbReference type="PANTHER" id="PTHR43731:SF26">
    <property type="entry name" value="RHOMBOID-LIKE PROTEIN 10, CHLOROPLASTIC"/>
    <property type="match status" value="1"/>
</dbReference>
<gene>
    <name evidence="9" type="ORF">CTEN210_11148</name>
</gene>
<feature type="transmembrane region" description="Helical" evidence="6">
    <location>
        <begin position="243"/>
        <end position="264"/>
    </location>
</feature>
<feature type="chain" id="PRO_5042066246" evidence="7">
    <location>
        <begin position="29"/>
        <end position="369"/>
    </location>
</feature>
<comment type="caution">
    <text evidence="9">The sequence shown here is derived from an EMBL/GenBank/DDBJ whole genome shotgun (WGS) entry which is preliminary data.</text>
</comment>
<feature type="transmembrane region" description="Helical" evidence="6">
    <location>
        <begin position="213"/>
        <end position="231"/>
    </location>
</feature>
<evidence type="ECO:0000313" key="10">
    <source>
        <dbReference type="Proteomes" id="UP001054902"/>
    </source>
</evidence>
<dbReference type="SUPFAM" id="SSF144091">
    <property type="entry name" value="Rhomboid-like"/>
    <property type="match status" value="1"/>
</dbReference>
<dbReference type="GO" id="GO:0016020">
    <property type="term" value="C:membrane"/>
    <property type="evidence" value="ECO:0007669"/>
    <property type="project" value="UniProtKB-SubCell"/>
</dbReference>
<protein>
    <submittedName>
        <fullName evidence="9">Rhomboid-domain-containing protein</fullName>
    </submittedName>
</protein>
<keyword evidence="7" id="KW-0732">Signal</keyword>
<dbReference type="GO" id="GO:0004252">
    <property type="term" value="F:serine-type endopeptidase activity"/>
    <property type="evidence" value="ECO:0007669"/>
    <property type="project" value="InterPro"/>
</dbReference>
<evidence type="ECO:0000256" key="5">
    <source>
        <dbReference type="SAM" id="MobiDB-lite"/>
    </source>
</evidence>
<sequence>MRTTIRRCVLFTVAVIVSLSFLSKDVAATIGGPSSRTIPLVFNSNTSFRRRESSDLQHMRKAQLTSTYYEYEDGEDEWDRLDRIKKELENKLGGYRPWSIDTSYKRPGEYSWTSRLIIFNVIMYGLQMVNPNVTRMFAKRSDMIMNGKQLYRLFTPMFLHGSVSHLMLNSFSLSNIGPEVERLFGSGRFLATYVVGGIAGNLASAMYTPNPSLGASGAVFSLMGAYYTFLSRNEHLFGRSGQVMGRVGSTLGMNIVFGMMSPAIDNFAHIGGGIGGVAMATAFGPKLFLMGLPAGGQIIVDKPAVRLPPSVEDIPRKISKRIKKAKRRMQVQRYQSELPAKPWRRNRNKNQWQRRKTGGTFNRKPMYGE</sequence>
<evidence type="ECO:0000256" key="7">
    <source>
        <dbReference type="SAM" id="SignalP"/>
    </source>
</evidence>
<dbReference type="AlphaFoldDB" id="A0AAD3CYP8"/>
<evidence type="ECO:0000256" key="2">
    <source>
        <dbReference type="ARBA" id="ARBA00022692"/>
    </source>
</evidence>
<evidence type="ECO:0000256" key="6">
    <source>
        <dbReference type="SAM" id="Phobius"/>
    </source>
</evidence>
<keyword evidence="2 6" id="KW-0812">Transmembrane</keyword>
<feature type="compositionally biased region" description="Basic residues" evidence="5">
    <location>
        <begin position="342"/>
        <end position="357"/>
    </location>
</feature>
<evidence type="ECO:0000256" key="1">
    <source>
        <dbReference type="ARBA" id="ARBA00004141"/>
    </source>
</evidence>
<comment type="subcellular location">
    <subcellularLocation>
        <location evidence="1">Membrane</location>
        <topology evidence="1">Multi-pass membrane protein</topology>
    </subcellularLocation>
</comment>
<keyword evidence="3 6" id="KW-1133">Transmembrane helix</keyword>
<feature type="region of interest" description="Disordered" evidence="5">
    <location>
        <begin position="329"/>
        <end position="369"/>
    </location>
</feature>
<keyword evidence="10" id="KW-1185">Reference proteome</keyword>
<evidence type="ECO:0000256" key="4">
    <source>
        <dbReference type="ARBA" id="ARBA00023136"/>
    </source>
</evidence>
<organism evidence="9 10">
    <name type="scientific">Chaetoceros tenuissimus</name>
    <dbReference type="NCBI Taxonomy" id="426638"/>
    <lineage>
        <taxon>Eukaryota</taxon>
        <taxon>Sar</taxon>
        <taxon>Stramenopiles</taxon>
        <taxon>Ochrophyta</taxon>
        <taxon>Bacillariophyta</taxon>
        <taxon>Coscinodiscophyceae</taxon>
        <taxon>Chaetocerotophycidae</taxon>
        <taxon>Chaetocerotales</taxon>
        <taxon>Chaetocerotaceae</taxon>
        <taxon>Chaetoceros</taxon>
    </lineage>
</organism>
<dbReference type="Proteomes" id="UP001054902">
    <property type="component" value="Unassembled WGS sequence"/>
</dbReference>
<feature type="transmembrane region" description="Helical" evidence="6">
    <location>
        <begin position="270"/>
        <end position="289"/>
    </location>
</feature>
<evidence type="ECO:0000256" key="3">
    <source>
        <dbReference type="ARBA" id="ARBA00022989"/>
    </source>
</evidence>
<evidence type="ECO:0000313" key="9">
    <source>
        <dbReference type="EMBL" id="GFH54672.1"/>
    </source>
</evidence>
<proteinExistence type="predicted"/>
<accession>A0AAD3CYP8</accession>
<feature type="signal peptide" evidence="7">
    <location>
        <begin position="1"/>
        <end position="28"/>
    </location>
</feature>
<dbReference type="InterPro" id="IPR050925">
    <property type="entry name" value="Rhomboid_protease_S54"/>
</dbReference>
<keyword evidence="4 6" id="KW-0472">Membrane</keyword>
<evidence type="ECO:0000259" key="8">
    <source>
        <dbReference type="Pfam" id="PF01694"/>
    </source>
</evidence>
<dbReference type="InterPro" id="IPR035952">
    <property type="entry name" value="Rhomboid-like_sf"/>
</dbReference>
<dbReference type="EMBL" id="BLLK01000047">
    <property type="protein sequence ID" value="GFH54672.1"/>
    <property type="molecule type" value="Genomic_DNA"/>
</dbReference>
<dbReference type="Pfam" id="PF01694">
    <property type="entry name" value="Rhomboid"/>
    <property type="match status" value="1"/>
</dbReference>
<reference evidence="9 10" key="1">
    <citation type="journal article" date="2021" name="Sci. Rep.">
        <title>The genome of the diatom Chaetoceros tenuissimus carries an ancient integrated fragment of an extant virus.</title>
        <authorList>
            <person name="Hongo Y."/>
            <person name="Kimura K."/>
            <person name="Takaki Y."/>
            <person name="Yoshida Y."/>
            <person name="Baba S."/>
            <person name="Kobayashi G."/>
            <person name="Nagasaki K."/>
            <person name="Hano T."/>
            <person name="Tomaru Y."/>
        </authorList>
    </citation>
    <scope>NUCLEOTIDE SEQUENCE [LARGE SCALE GENOMIC DNA]</scope>
    <source>
        <strain evidence="9 10">NIES-3715</strain>
    </source>
</reference>
<dbReference type="Gene3D" id="1.20.1540.10">
    <property type="entry name" value="Rhomboid-like"/>
    <property type="match status" value="1"/>
</dbReference>
<dbReference type="PANTHER" id="PTHR43731">
    <property type="entry name" value="RHOMBOID PROTEASE"/>
    <property type="match status" value="1"/>
</dbReference>
<name>A0AAD3CYP8_9STRA</name>